<evidence type="ECO:0000256" key="1">
    <source>
        <dbReference type="SAM" id="Phobius"/>
    </source>
</evidence>
<protein>
    <submittedName>
        <fullName evidence="2">Uncharacterized protein</fullName>
    </submittedName>
</protein>
<comment type="caution">
    <text evidence="2">The sequence shown here is derived from an EMBL/GenBank/DDBJ whole genome shotgun (WGS) entry which is preliminary data.</text>
</comment>
<gene>
    <name evidence="2" type="ORF">GDO54_008366</name>
</gene>
<keyword evidence="1" id="KW-0472">Membrane</keyword>
<accession>A0AAV3AMT1</accession>
<evidence type="ECO:0000313" key="2">
    <source>
        <dbReference type="EMBL" id="DBA27927.1"/>
    </source>
</evidence>
<feature type="transmembrane region" description="Helical" evidence="1">
    <location>
        <begin position="25"/>
        <end position="44"/>
    </location>
</feature>
<dbReference type="AlphaFoldDB" id="A0AAV3AMT1"/>
<name>A0AAV3AMT1_PYXAD</name>
<keyword evidence="1" id="KW-1133">Transmembrane helix</keyword>
<evidence type="ECO:0000313" key="3">
    <source>
        <dbReference type="Proteomes" id="UP001181693"/>
    </source>
</evidence>
<organism evidence="2 3">
    <name type="scientific">Pyxicephalus adspersus</name>
    <name type="common">African bullfrog</name>
    <dbReference type="NCBI Taxonomy" id="30357"/>
    <lineage>
        <taxon>Eukaryota</taxon>
        <taxon>Metazoa</taxon>
        <taxon>Chordata</taxon>
        <taxon>Craniata</taxon>
        <taxon>Vertebrata</taxon>
        <taxon>Euteleostomi</taxon>
        <taxon>Amphibia</taxon>
        <taxon>Batrachia</taxon>
        <taxon>Anura</taxon>
        <taxon>Neobatrachia</taxon>
        <taxon>Ranoidea</taxon>
        <taxon>Pyxicephalidae</taxon>
        <taxon>Pyxicephalinae</taxon>
        <taxon>Pyxicephalus</taxon>
    </lineage>
</organism>
<proteinExistence type="predicted"/>
<reference evidence="2" key="1">
    <citation type="thesis" date="2020" institute="ProQuest LLC" country="789 East Eisenhower Parkway, Ann Arbor, MI, USA">
        <title>Comparative Genomics and Chromosome Evolution.</title>
        <authorList>
            <person name="Mudd A.B."/>
        </authorList>
    </citation>
    <scope>NUCLEOTIDE SEQUENCE</scope>
    <source>
        <strain evidence="2">1538</strain>
        <tissue evidence="2">Blood</tissue>
    </source>
</reference>
<dbReference type="Proteomes" id="UP001181693">
    <property type="component" value="Unassembled WGS sequence"/>
</dbReference>
<dbReference type="EMBL" id="DYDO01000003">
    <property type="protein sequence ID" value="DBA27927.1"/>
    <property type="molecule type" value="Genomic_DNA"/>
</dbReference>
<keyword evidence="1" id="KW-0812">Transmembrane</keyword>
<keyword evidence="3" id="KW-1185">Reference proteome</keyword>
<sequence>MDGWMIHRYYKQQIIFRSTHSASKFMVLSSIIKIYQAIYIFHLIHLIGFDSKQMSACLAFVNLACSKTTGAAVKKGDKWHGLNSRCRNCSLV</sequence>